<dbReference type="InterPro" id="IPR036259">
    <property type="entry name" value="MFS_trans_sf"/>
</dbReference>
<keyword evidence="1" id="KW-1185">Reference proteome</keyword>
<evidence type="ECO:0000313" key="2">
    <source>
        <dbReference type="WBParaSite" id="L893_g19923.t1"/>
    </source>
</evidence>
<dbReference type="Gene3D" id="1.20.1250.20">
    <property type="entry name" value="MFS general substrate transporter like domains"/>
    <property type="match status" value="1"/>
</dbReference>
<name>A0A1I7YUU1_9BILA</name>
<dbReference type="Proteomes" id="UP000095287">
    <property type="component" value="Unplaced"/>
</dbReference>
<reference evidence="2" key="1">
    <citation type="submission" date="2016-11" db="UniProtKB">
        <authorList>
            <consortium name="WormBaseParasite"/>
        </authorList>
    </citation>
    <scope>IDENTIFICATION</scope>
</reference>
<dbReference type="SUPFAM" id="SSF103473">
    <property type="entry name" value="MFS general substrate transporter"/>
    <property type="match status" value="1"/>
</dbReference>
<proteinExistence type="predicted"/>
<protein>
    <submittedName>
        <fullName evidence="2">MFS domain-containing protein</fullName>
    </submittedName>
</protein>
<dbReference type="WBParaSite" id="L893_g19923.t1">
    <property type="protein sequence ID" value="L893_g19923.t1"/>
    <property type="gene ID" value="L893_g19923"/>
</dbReference>
<organism evidence="1 2">
    <name type="scientific">Steinernema glaseri</name>
    <dbReference type="NCBI Taxonomy" id="37863"/>
    <lineage>
        <taxon>Eukaryota</taxon>
        <taxon>Metazoa</taxon>
        <taxon>Ecdysozoa</taxon>
        <taxon>Nematoda</taxon>
        <taxon>Chromadorea</taxon>
        <taxon>Rhabditida</taxon>
        <taxon>Tylenchina</taxon>
        <taxon>Panagrolaimomorpha</taxon>
        <taxon>Strongyloidoidea</taxon>
        <taxon>Steinernematidae</taxon>
        <taxon>Steinernema</taxon>
    </lineage>
</organism>
<accession>A0A1I7YUU1</accession>
<sequence length="70" mass="7717">MEPVAHPPASSRSKYVAMAVLIMANMLNYMDRFTVAGVLPDLEEYFKMDNKQSGLLQVGLSFSFTISVGT</sequence>
<evidence type="ECO:0000313" key="1">
    <source>
        <dbReference type="Proteomes" id="UP000095287"/>
    </source>
</evidence>
<dbReference type="AlphaFoldDB" id="A0A1I7YUU1"/>